<evidence type="ECO:0000313" key="2">
    <source>
        <dbReference type="Proteomes" id="UP000019260"/>
    </source>
</evidence>
<gene>
    <name evidence="1" type="ORF">P344_03155</name>
</gene>
<protein>
    <submittedName>
        <fullName evidence="1">Uncharacterized protein</fullName>
    </submittedName>
</protein>
<accession>W6AMM4</accession>
<name>W6AMM4_9MOLU</name>
<dbReference type="AlphaFoldDB" id="W6AMM4"/>
<keyword evidence="2" id="KW-1185">Reference proteome</keyword>
<dbReference type="EMBL" id="CP006720">
    <property type="protein sequence ID" value="AHI57975.1"/>
    <property type="molecule type" value="Genomic_DNA"/>
</dbReference>
<dbReference type="PATRIC" id="fig|838561.3.peg.616"/>
<dbReference type="KEGG" id="smia:P344_03155"/>
<dbReference type="STRING" id="838561.P344_03155"/>
<sequence length="39" mass="4593">MTPVNIRDNYMEVVAYDRNKLNSNVINYVRMAPFDISND</sequence>
<dbReference type="Proteomes" id="UP000019260">
    <property type="component" value="Chromosome"/>
</dbReference>
<dbReference type="HOGENOM" id="CLU_3317227_0_0_14"/>
<reference evidence="1 2" key="1">
    <citation type="submission" date="2013-09" db="EMBL/GenBank/DDBJ databases">
        <title>Complete genome sequence of Spiroplasma mirum suckling mouse cataract agent.</title>
        <authorList>
            <person name="Landry C.A."/>
            <person name="Bastian F.O."/>
            <person name="Thune R.L."/>
        </authorList>
    </citation>
    <scope>NUCLEOTIDE SEQUENCE [LARGE SCALE GENOMIC DNA]</scope>
    <source>
        <strain evidence="1 2">SMCA</strain>
    </source>
</reference>
<proteinExistence type="predicted"/>
<evidence type="ECO:0000313" key="1">
    <source>
        <dbReference type="EMBL" id="AHI57975.1"/>
    </source>
</evidence>
<organism evidence="1 2">
    <name type="scientific">Spiroplasma mirum ATCC 29335</name>
    <dbReference type="NCBI Taxonomy" id="838561"/>
    <lineage>
        <taxon>Bacteria</taxon>
        <taxon>Bacillati</taxon>
        <taxon>Mycoplasmatota</taxon>
        <taxon>Mollicutes</taxon>
        <taxon>Entomoplasmatales</taxon>
        <taxon>Spiroplasmataceae</taxon>
        <taxon>Spiroplasma</taxon>
    </lineage>
</organism>